<dbReference type="InterPro" id="IPR036291">
    <property type="entry name" value="NAD(P)-bd_dom_sf"/>
</dbReference>
<dbReference type="SUPFAM" id="SSF51735">
    <property type="entry name" value="NAD(P)-binding Rossmann-fold domains"/>
    <property type="match status" value="1"/>
</dbReference>
<keyword evidence="2" id="KW-1185">Reference proteome</keyword>
<comment type="caution">
    <text evidence="1">The sequence shown here is derived from an EMBL/GenBank/DDBJ whole genome shotgun (WGS) entry which is preliminary data.</text>
</comment>
<dbReference type="EMBL" id="QCYY01002007">
    <property type="protein sequence ID" value="ROT73679.1"/>
    <property type="molecule type" value="Genomic_DNA"/>
</dbReference>
<evidence type="ECO:0000313" key="1">
    <source>
        <dbReference type="EMBL" id="ROT73679.1"/>
    </source>
</evidence>
<dbReference type="Proteomes" id="UP000283509">
    <property type="component" value="Unassembled WGS sequence"/>
</dbReference>
<gene>
    <name evidence="1" type="ORF">C7M84_007888</name>
</gene>
<reference evidence="1 2" key="2">
    <citation type="submission" date="2019-01" db="EMBL/GenBank/DDBJ databases">
        <title>The decoding of complex shrimp genome reveals the adaptation for benthos swimmer, frequently molting mechanism and breeding impact on genome.</title>
        <authorList>
            <person name="Sun Y."/>
            <person name="Gao Y."/>
            <person name="Yu Y."/>
        </authorList>
    </citation>
    <scope>NUCLEOTIDE SEQUENCE [LARGE SCALE GENOMIC DNA]</scope>
    <source>
        <tissue evidence="1">Muscle</tissue>
    </source>
</reference>
<name>A0A423TB17_PENVA</name>
<dbReference type="OrthoDB" id="153074at2759"/>
<protein>
    <submittedName>
        <fullName evidence="1">Uncharacterized protein</fullName>
    </submittedName>
</protein>
<dbReference type="AlphaFoldDB" id="A0A423TB17"/>
<evidence type="ECO:0000313" key="2">
    <source>
        <dbReference type="Proteomes" id="UP000283509"/>
    </source>
</evidence>
<dbReference type="Gene3D" id="3.40.50.720">
    <property type="entry name" value="NAD(P)-binding Rossmann-like Domain"/>
    <property type="match status" value="1"/>
</dbReference>
<sequence>MREKRRSKMSGKEGSWGACWVLVTGASRGLGAAICEGVAPLLGDGSRMVGVARTAGGLTSTEGQVKKASAKVEVMDFGRREEQVARGSLCGNLGVGFQAGVPGPLYWVSVGLPRYRRGGSANVKDPRVSSS</sequence>
<accession>A0A423TB17</accession>
<organism evidence="1 2">
    <name type="scientific">Penaeus vannamei</name>
    <name type="common">Whiteleg shrimp</name>
    <name type="synonym">Litopenaeus vannamei</name>
    <dbReference type="NCBI Taxonomy" id="6689"/>
    <lineage>
        <taxon>Eukaryota</taxon>
        <taxon>Metazoa</taxon>
        <taxon>Ecdysozoa</taxon>
        <taxon>Arthropoda</taxon>
        <taxon>Crustacea</taxon>
        <taxon>Multicrustacea</taxon>
        <taxon>Malacostraca</taxon>
        <taxon>Eumalacostraca</taxon>
        <taxon>Eucarida</taxon>
        <taxon>Decapoda</taxon>
        <taxon>Dendrobranchiata</taxon>
        <taxon>Penaeoidea</taxon>
        <taxon>Penaeidae</taxon>
        <taxon>Penaeus</taxon>
    </lineage>
</organism>
<proteinExistence type="predicted"/>
<reference evidence="1 2" key="1">
    <citation type="submission" date="2018-04" db="EMBL/GenBank/DDBJ databases">
        <authorList>
            <person name="Zhang X."/>
            <person name="Yuan J."/>
            <person name="Li F."/>
            <person name="Xiang J."/>
        </authorList>
    </citation>
    <scope>NUCLEOTIDE SEQUENCE [LARGE SCALE GENOMIC DNA]</scope>
    <source>
        <tissue evidence="1">Muscle</tissue>
    </source>
</reference>